<feature type="chain" id="PRO_5020962237" description="laccase" evidence="10">
    <location>
        <begin position="20"/>
        <end position="289"/>
    </location>
</feature>
<comment type="catalytic activity">
    <reaction evidence="1">
        <text>4 hydroquinone + O2 = 4 benzosemiquinone + 2 H2O</text>
        <dbReference type="Rhea" id="RHEA:11276"/>
        <dbReference type="ChEBI" id="CHEBI:15377"/>
        <dbReference type="ChEBI" id="CHEBI:15379"/>
        <dbReference type="ChEBI" id="CHEBI:17594"/>
        <dbReference type="ChEBI" id="CHEBI:17977"/>
        <dbReference type="EC" id="1.10.3.2"/>
    </reaction>
</comment>
<keyword evidence="9" id="KW-0812">Transmembrane</keyword>
<feature type="region of interest" description="Disordered" evidence="8">
    <location>
        <begin position="28"/>
        <end position="51"/>
    </location>
</feature>
<evidence type="ECO:0000256" key="8">
    <source>
        <dbReference type="SAM" id="MobiDB-lite"/>
    </source>
</evidence>
<proteinExistence type="inferred from homology"/>
<keyword evidence="10" id="KW-0732">Signal</keyword>
<evidence type="ECO:0000256" key="1">
    <source>
        <dbReference type="ARBA" id="ARBA00000349"/>
    </source>
</evidence>
<dbReference type="GO" id="GO:0005507">
    <property type="term" value="F:copper ion binding"/>
    <property type="evidence" value="ECO:0007669"/>
    <property type="project" value="InterPro"/>
</dbReference>
<dbReference type="PANTHER" id="PTHR11709">
    <property type="entry name" value="MULTI-COPPER OXIDASE"/>
    <property type="match status" value="1"/>
</dbReference>
<dbReference type="GO" id="GO:0046274">
    <property type="term" value="P:lignin catabolic process"/>
    <property type="evidence" value="ECO:0007669"/>
    <property type="project" value="UniProtKB-KW"/>
</dbReference>
<feature type="domain" description="Plastocyanin-like" evidence="11">
    <location>
        <begin position="86"/>
        <end position="180"/>
    </location>
</feature>
<evidence type="ECO:0000256" key="3">
    <source>
        <dbReference type="ARBA" id="ARBA00010609"/>
    </source>
</evidence>
<comment type="caution">
    <text evidence="12">The sequence shown here is derived from an EMBL/GenBank/DDBJ whole genome shotgun (WGS) entry which is preliminary data.</text>
</comment>
<keyword evidence="7" id="KW-0439">Lignin degradation</keyword>
<comment type="similarity">
    <text evidence="3">Belongs to the multicopper oxidase family.</text>
</comment>
<feature type="transmembrane region" description="Helical" evidence="9">
    <location>
        <begin position="200"/>
        <end position="220"/>
    </location>
</feature>
<accession>A0A4T0B739</accession>
<evidence type="ECO:0000259" key="11">
    <source>
        <dbReference type="Pfam" id="PF07732"/>
    </source>
</evidence>
<evidence type="ECO:0000313" key="12">
    <source>
        <dbReference type="EMBL" id="TIA29353.1"/>
    </source>
</evidence>
<evidence type="ECO:0000256" key="7">
    <source>
        <dbReference type="ARBA" id="ARBA00023185"/>
    </source>
</evidence>
<gene>
    <name evidence="12" type="ORF">D6C83_07306</name>
</gene>
<dbReference type="EC" id="1.10.3.2" evidence="4"/>
<protein>
    <recommendedName>
        <fullName evidence="4">laccase</fullName>
        <ecNumber evidence="4">1.10.3.2</ecNumber>
    </recommendedName>
</protein>
<dbReference type="EMBL" id="QZBU01003033">
    <property type="protein sequence ID" value="TIA29353.1"/>
    <property type="molecule type" value="Genomic_DNA"/>
</dbReference>
<dbReference type="Pfam" id="PF07732">
    <property type="entry name" value="Cu-oxidase_3"/>
    <property type="match status" value="1"/>
</dbReference>
<evidence type="ECO:0000256" key="6">
    <source>
        <dbReference type="ARBA" id="ARBA00023180"/>
    </source>
</evidence>
<comment type="cofactor">
    <cofactor evidence="2">
        <name>Cu cation</name>
        <dbReference type="ChEBI" id="CHEBI:23378"/>
    </cofactor>
</comment>
<evidence type="ECO:0000313" key="13">
    <source>
        <dbReference type="Proteomes" id="UP000304947"/>
    </source>
</evidence>
<dbReference type="SUPFAM" id="SSF49503">
    <property type="entry name" value="Cupredoxins"/>
    <property type="match status" value="1"/>
</dbReference>
<reference evidence="12 13" key="1">
    <citation type="submission" date="2018-10" db="EMBL/GenBank/DDBJ databases">
        <title>Fifty Aureobasidium pullulans genomes reveal a recombining polyextremotolerant generalist.</title>
        <authorList>
            <person name="Gostincar C."/>
            <person name="Turk M."/>
            <person name="Zajc J."/>
            <person name="Gunde-Cimerman N."/>
        </authorList>
    </citation>
    <scope>NUCLEOTIDE SEQUENCE [LARGE SCALE GENOMIC DNA]</scope>
    <source>
        <strain evidence="12 13">EXF-3380</strain>
    </source>
</reference>
<dbReference type="Gene3D" id="2.60.40.420">
    <property type="entry name" value="Cupredoxins - blue copper proteins"/>
    <property type="match status" value="1"/>
</dbReference>
<dbReference type="GO" id="GO:0052716">
    <property type="term" value="F:hydroquinone:oxygen oxidoreductase activity"/>
    <property type="evidence" value="ECO:0007669"/>
    <property type="project" value="UniProtKB-EC"/>
</dbReference>
<evidence type="ECO:0000256" key="4">
    <source>
        <dbReference type="ARBA" id="ARBA00012297"/>
    </source>
</evidence>
<dbReference type="PANTHER" id="PTHR11709:SF87">
    <property type="entry name" value="LACCASE"/>
    <property type="match status" value="1"/>
</dbReference>
<keyword evidence="9" id="KW-0472">Membrane</keyword>
<dbReference type="InterPro" id="IPR011707">
    <property type="entry name" value="Cu-oxidase-like_N"/>
</dbReference>
<feature type="transmembrane region" description="Helical" evidence="9">
    <location>
        <begin position="226"/>
        <end position="247"/>
    </location>
</feature>
<organism evidence="12 13">
    <name type="scientific">Aureobasidium pullulans</name>
    <name type="common">Black yeast</name>
    <name type="synonym">Pullularia pullulans</name>
    <dbReference type="NCBI Taxonomy" id="5580"/>
    <lineage>
        <taxon>Eukaryota</taxon>
        <taxon>Fungi</taxon>
        <taxon>Dikarya</taxon>
        <taxon>Ascomycota</taxon>
        <taxon>Pezizomycotina</taxon>
        <taxon>Dothideomycetes</taxon>
        <taxon>Dothideomycetidae</taxon>
        <taxon>Dothideales</taxon>
        <taxon>Saccotheciaceae</taxon>
        <taxon>Aureobasidium</taxon>
    </lineage>
</organism>
<feature type="compositionally biased region" description="Low complexity" evidence="8">
    <location>
        <begin position="28"/>
        <end position="41"/>
    </location>
</feature>
<evidence type="ECO:0000256" key="9">
    <source>
        <dbReference type="SAM" id="Phobius"/>
    </source>
</evidence>
<sequence length="289" mass="31756">MYLLHTLPLLASWVAYAAGSAAMKRQASSTSSAAGSATTLTPDDADTECTNGPHSRACWGGGFSIATDFDQKWPDTGKTVPYTLDITNTTLNPDGTGDRLVMLINNQYPGPVIRAQWGDWLEITVNNKLPNNGTGIHWHGIRQFETCDQDGVPGITECPIAPGTSRTYRFHCTQFGTSWLTSLEYAYAKAPANMKSMVMSINLFMSAFASAIGQAFTPLSEDPLLVWNYTIITILAFLGGVGFWFCFRDLDANEDKLNMLERSNMQGKNTVVEPKDTEAQVQHVHEQKN</sequence>
<keyword evidence="6" id="KW-0325">Glycoprotein</keyword>
<keyword evidence="9" id="KW-1133">Transmembrane helix</keyword>
<dbReference type="Proteomes" id="UP000304947">
    <property type="component" value="Unassembled WGS sequence"/>
</dbReference>
<dbReference type="InterPro" id="IPR045087">
    <property type="entry name" value="Cu-oxidase_fam"/>
</dbReference>
<evidence type="ECO:0000256" key="5">
    <source>
        <dbReference type="ARBA" id="ARBA00023008"/>
    </source>
</evidence>
<feature type="signal peptide" evidence="10">
    <location>
        <begin position="1"/>
        <end position="19"/>
    </location>
</feature>
<dbReference type="AlphaFoldDB" id="A0A4T0B739"/>
<evidence type="ECO:0000256" key="2">
    <source>
        <dbReference type="ARBA" id="ARBA00001935"/>
    </source>
</evidence>
<dbReference type="InterPro" id="IPR008972">
    <property type="entry name" value="Cupredoxin"/>
</dbReference>
<keyword evidence="5" id="KW-0186">Copper</keyword>
<evidence type="ECO:0000256" key="10">
    <source>
        <dbReference type="SAM" id="SignalP"/>
    </source>
</evidence>
<name>A0A4T0B739_AURPU</name>